<accession>A0A6N7C478</accession>
<dbReference type="InterPro" id="IPR005184">
    <property type="entry name" value="DUF306_Meta_HslJ"/>
</dbReference>
<dbReference type="Proteomes" id="UP000471465">
    <property type="component" value="Unassembled WGS sequence"/>
</dbReference>
<protein>
    <submittedName>
        <fullName evidence="4">Putative lipoprotein</fullName>
    </submittedName>
</protein>
<evidence type="ECO:0000313" key="4">
    <source>
        <dbReference type="EMBL" id="KAF0570202.1"/>
    </source>
</evidence>
<feature type="domain" description="DUF4377" evidence="3">
    <location>
        <begin position="219"/>
        <end position="282"/>
    </location>
</feature>
<dbReference type="PROSITE" id="PS51257">
    <property type="entry name" value="PROKAR_LIPOPROTEIN"/>
    <property type="match status" value="1"/>
</dbReference>
<dbReference type="InterPro" id="IPR053147">
    <property type="entry name" value="Hsp_HslJ-like"/>
</dbReference>
<evidence type="ECO:0000256" key="1">
    <source>
        <dbReference type="SAM" id="SignalP"/>
    </source>
</evidence>
<feature type="domain" description="DUF306" evidence="2">
    <location>
        <begin position="82"/>
        <end position="187"/>
    </location>
</feature>
<organism evidence="4 5">
    <name type="scientific">Psychrobacter nivimaris</name>
    <dbReference type="NCBI Taxonomy" id="281738"/>
    <lineage>
        <taxon>Bacteria</taxon>
        <taxon>Pseudomonadati</taxon>
        <taxon>Pseudomonadota</taxon>
        <taxon>Gammaproteobacteria</taxon>
        <taxon>Moraxellales</taxon>
        <taxon>Moraxellaceae</taxon>
        <taxon>Psychrobacter</taxon>
    </lineage>
</organism>
<feature type="signal peptide" evidence="1">
    <location>
        <begin position="1"/>
        <end position="27"/>
    </location>
</feature>
<dbReference type="PANTHER" id="PTHR35535">
    <property type="entry name" value="HEAT SHOCK PROTEIN HSLJ"/>
    <property type="match status" value="1"/>
</dbReference>
<dbReference type="InterPro" id="IPR038670">
    <property type="entry name" value="HslJ-like_sf"/>
</dbReference>
<sequence length="316" mass="34700">MVGSRNKPTLKILLLPSMMAVSLMLSACQKEAASSENDTSQGAEAGEMTDLAVSEGLVSSMSPTSDESEPVELTAQDKLTTTLSHHRWTLVNAVDANEQPMAEFANINSQITLAFNQYQGQDTLSYSVGCNTISAGYQLKGHTLTTEEGMSTKMSCGELDLAENALNTLMHGSSEFKIDQGDHPVLTQFTDDDVTLVWNGRLTPQAKYNSKGETVFWAINSETVSCEAGRPEQCLQVKPITYNDQGIKAHEGQWRVFVGEIDGYQHDSKHEEVLRLQRYPLNSDELSETSEPTKDDTADEKYAYILDAVIESAVVE</sequence>
<dbReference type="Gene3D" id="2.40.128.270">
    <property type="match status" value="1"/>
</dbReference>
<keyword evidence="1" id="KW-0732">Signal</keyword>
<dbReference type="PANTHER" id="PTHR35535:SF2">
    <property type="entry name" value="DUF306 DOMAIN-CONTAINING PROTEIN"/>
    <property type="match status" value="1"/>
</dbReference>
<comment type="caution">
    <text evidence="4">The sequence shown here is derived from an EMBL/GenBank/DDBJ whole genome shotgun (WGS) entry which is preliminary data.</text>
</comment>
<feature type="chain" id="PRO_5026899579" evidence="1">
    <location>
        <begin position="28"/>
        <end position="316"/>
    </location>
</feature>
<evidence type="ECO:0000259" key="3">
    <source>
        <dbReference type="Pfam" id="PF14302"/>
    </source>
</evidence>
<dbReference type="RefSeq" id="WP_160020815.1">
    <property type="nucleotide sequence ID" value="NZ_VZIZ01000001.1"/>
</dbReference>
<gene>
    <name evidence="4" type="ORF">FQV37_46</name>
</gene>
<proteinExistence type="predicted"/>
<reference evidence="4 5" key="1">
    <citation type="submission" date="2019-09" db="EMBL/GenBank/DDBJ databases">
        <title>Draft genome sequence of Psychrobacter nivimaris LAMA 639, in search for biotechnological relevant genes.</title>
        <authorList>
            <person name="Lima A.O.S."/>
            <person name="Staloch B.E.K."/>
            <person name="Freitas R.C."/>
            <person name="Niero H."/>
            <person name="Silva M.A.C."/>
        </authorList>
    </citation>
    <scope>NUCLEOTIDE SEQUENCE [LARGE SCALE GENOMIC DNA]</scope>
    <source>
        <strain evidence="4 5">LAMA 639</strain>
    </source>
</reference>
<dbReference type="Pfam" id="PF03724">
    <property type="entry name" value="META"/>
    <property type="match status" value="1"/>
</dbReference>
<dbReference type="Pfam" id="PF14302">
    <property type="entry name" value="DUF4377"/>
    <property type="match status" value="1"/>
</dbReference>
<dbReference type="EMBL" id="VZIZ01000001">
    <property type="protein sequence ID" value="KAF0570202.1"/>
    <property type="molecule type" value="Genomic_DNA"/>
</dbReference>
<keyword evidence="4" id="KW-0449">Lipoprotein</keyword>
<evidence type="ECO:0000313" key="5">
    <source>
        <dbReference type="Proteomes" id="UP000471465"/>
    </source>
</evidence>
<dbReference type="AlphaFoldDB" id="A0A6N7C478"/>
<dbReference type="InterPro" id="IPR025485">
    <property type="entry name" value="DUF4377"/>
</dbReference>
<keyword evidence="5" id="KW-1185">Reference proteome</keyword>
<evidence type="ECO:0000259" key="2">
    <source>
        <dbReference type="Pfam" id="PF03724"/>
    </source>
</evidence>
<name>A0A6N7C478_9GAMM</name>